<evidence type="ECO:0000313" key="2">
    <source>
        <dbReference type="Proteomes" id="UP001155280"/>
    </source>
</evidence>
<reference evidence="1" key="1">
    <citation type="submission" date="2022-07" db="EMBL/GenBank/DDBJ databases">
        <title>Gramela sediminis sp. nov., isolated from deep-sea sediment of the Indian Ocean.</title>
        <authorList>
            <person name="Shi H."/>
        </authorList>
    </citation>
    <scope>NUCLEOTIDE SEQUENCE</scope>
    <source>
        <strain evidence="1">GC03-9</strain>
    </source>
</reference>
<accession>A0A9X2I2Y8</accession>
<dbReference type="Proteomes" id="UP001155280">
    <property type="component" value="Unassembled WGS sequence"/>
</dbReference>
<dbReference type="EMBL" id="JANCNS010000001">
    <property type="protein sequence ID" value="MCP9198377.1"/>
    <property type="molecule type" value="Genomic_DNA"/>
</dbReference>
<dbReference type="AlphaFoldDB" id="A0A9X2I2Y8"/>
<dbReference type="SUPFAM" id="SSF53474">
    <property type="entry name" value="alpha/beta-Hydrolases"/>
    <property type="match status" value="1"/>
</dbReference>
<gene>
    <name evidence="1" type="ORF">MKO06_00545</name>
</gene>
<evidence type="ECO:0008006" key="3">
    <source>
        <dbReference type="Google" id="ProtNLM"/>
    </source>
</evidence>
<comment type="caution">
    <text evidence="1">The sequence shown here is derived from an EMBL/GenBank/DDBJ whole genome shotgun (WGS) entry which is preliminary data.</text>
</comment>
<organism evidence="1 2">
    <name type="scientific">Christiangramia oceanisediminis</name>
    <dbReference type="NCBI Taxonomy" id="2920386"/>
    <lineage>
        <taxon>Bacteria</taxon>
        <taxon>Pseudomonadati</taxon>
        <taxon>Bacteroidota</taxon>
        <taxon>Flavobacteriia</taxon>
        <taxon>Flavobacteriales</taxon>
        <taxon>Flavobacteriaceae</taxon>
        <taxon>Christiangramia</taxon>
    </lineage>
</organism>
<name>A0A9X2I2Y8_9FLAO</name>
<evidence type="ECO:0000313" key="1">
    <source>
        <dbReference type="EMBL" id="MCP9198377.1"/>
    </source>
</evidence>
<sequence length="475" mass="54876">MRKLLSAIIVIFFISPIALSQEYRIAKGRVTDSLSIPGSEKETFSLFAPSNYSTDKQWPVIFVFDPKGRGRNVSGLFQPAAENQGYLVASANIDLTKRPIDSILTTATSMMRTVMTAFSVNPELVYAAGLGEGAQIASALPIFYKDIAGVMAIGNSFVNRDMVNRNNPYMFIGVGGNQDYMVYQIEEYLRFFDKLGFPTDVYYFEGREDQWPESDVISNAMSGFTLQAIRQGKRNSDEEFRRYLFEKELAYAEKLRRTRNYFSAYQKLERMEDKYDDFGFDDEIKEKMKEVKAPRNFNSQRREFRQATQYEKEQQDEYEFLMRTDIMSANFENIGWWAYQMDELDKLKENPSEAKSNMAYRLHGYLDFISRREFDAIMKVRAPIDTKMFIAVLRTVINKTDPEAYFKIISLASLDGDTETALLYLEDLLKTGYSNREALYNIEGTLGLRMTPEFNSIIEKYLEESKFPAEAPVDN</sequence>
<proteinExistence type="predicted"/>
<dbReference type="Gene3D" id="3.40.50.1820">
    <property type="entry name" value="alpha/beta hydrolase"/>
    <property type="match status" value="1"/>
</dbReference>
<dbReference type="RefSeq" id="WP_241550387.1">
    <property type="nucleotide sequence ID" value="NZ_JANCNS010000001.1"/>
</dbReference>
<dbReference type="InterPro" id="IPR029058">
    <property type="entry name" value="AB_hydrolase_fold"/>
</dbReference>
<protein>
    <recommendedName>
        <fullName evidence="3">Alpha/beta hydrolase</fullName>
    </recommendedName>
</protein>
<keyword evidence="2" id="KW-1185">Reference proteome</keyword>